<dbReference type="CDD" id="cd04301">
    <property type="entry name" value="NAT_SF"/>
    <property type="match status" value="1"/>
</dbReference>
<dbReference type="EMBL" id="AKGD01000003">
    <property type="protein sequence ID" value="EIT68440.1"/>
    <property type="molecule type" value="Genomic_DNA"/>
</dbReference>
<keyword evidence="2 5" id="KW-0808">Transferase</keyword>
<sequence>MSGPAALTIAPATAHDVPLILALIRELADYEQLSDQVSATEAALRASLFGERPAAEVLVARSGGEPAGFALFFPNYSTFLAKPGIYLEDLFVRPAFRGQGIGKALLASVAALAVARGCGRFEWSVLDWNEPAIGFYRRLGARPLDDWTMFRITGAELAALAAGAARNGS</sequence>
<dbReference type="PANTHER" id="PTHR10545:SF29">
    <property type="entry name" value="GH14572P-RELATED"/>
    <property type="match status" value="1"/>
</dbReference>
<comment type="caution">
    <text evidence="5">The sequence shown here is derived from an EMBL/GenBank/DDBJ whole genome shotgun (WGS) entry which is preliminary data.</text>
</comment>
<dbReference type="PATRIC" id="fig|1172194.4.peg.3528"/>
<keyword evidence="6" id="KW-1185">Reference proteome</keyword>
<organism evidence="5 6">
    <name type="scientific">Hydrocarboniphaga effusa AP103</name>
    <dbReference type="NCBI Taxonomy" id="1172194"/>
    <lineage>
        <taxon>Bacteria</taxon>
        <taxon>Pseudomonadati</taxon>
        <taxon>Pseudomonadota</taxon>
        <taxon>Gammaproteobacteria</taxon>
        <taxon>Nevskiales</taxon>
        <taxon>Nevskiaceae</taxon>
        <taxon>Hydrocarboniphaga</taxon>
    </lineage>
</organism>
<evidence type="ECO:0000313" key="5">
    <source>
        <dbReference type="EMBL" id="EIT68440.1"/>
    </source>
</evidence>
<keyword evidence="3" id="KW-0012">Acyltransferase</keyword>
<comment type="similarity">
    <text evidence="1">Belongs to the acetyltransferase family.</text>
</comment>
<evidence type="ECO:0000256" key="3">
    <source>
        <dbReference type="ARBA" id="ARBA00023315"/>
    </source>
</evidence>
<dbReference type="FunFam" id="3.40.630.30:FF:000064">
    <property type="entry name" value="GNAT family acetyltransferase"/>
    <property type="match status" value="1"/>
</dbReference>
<dbReference type="PANTHER" id="PTHR10545">
    <property type="entry name" value="DIAMINE N-ACETYLTRANSFERASE"/>
    <property type="match status" value="1"/>
</dbReference>
<gene>
    <name evidence="5" type="ORF">WQQ_36350</name>
</gene>
<dbReference type="InterPro" id="IPR051016">
    <property type="entry name" value="Diverse_Substrate_AcTransf"/>
</dbReference>
<dbReference type="PROSITE" id="PS51186">
    <property type="entry name" value="GNAT"/>
    <property type="match status" value="1"/>
</dbReference>
<dbReference type="InterPro" id="IPR016181">
    <property type="entry name" value="Acyl_CoA_acyltransferase"/>
</dbReference>
<name>I8T3D2_9GAMM</name>
<dbReference type="Pfam" id="PF00583">
    <property type="entry name" value="Acetyltransf_1"/>
    <property type="match status" value="1"/>
</dbReference>
<feature type="domain" description="N-acetyltransferase" evidence="4">
    <location>
        <begin position="7"/>
        <end position="163"/>
    </location>
</feature>
<protein>
    <submittedName>
        <fullName evidence="5">Putative acetyltransferase protein</fullName>
    </submittedName>
</protein>
<reference evidence="5 6" key="1">
    <citation type="journal article" date="2012" name="J. Bacteriol.">
        <title>Genome Sequence of n-Alkane-Degrading Hydrocarboniphaga effusa Strain AP103T (ATCC BAA-332T).</title>
        <authorList>
            <person name="Chang H.K."/>
            <person name="Zylstra G.J."/>
            <person name="Chae J.C."/>
        </authorList>
    </citation>
    <scope>NUCLEOTIDE SEQUENCE [LARGE SCALE GENOMIC DNA]</scope>
    <source>
        <strain evidence="5 6">AP103</strain>
    </source>
</reference>
<dbReference type="Proteomes" id="UP000003704">
    <property type="component" value="Unassembled WGS sequence"/>
</dbReference>
<dbReference type="Gene3D" id="3.40.630.30">
    <property type="match status" value="1"/>
</dbReference>
<evidence type="ECO:0000256" key="2">
    <source>
        <dbReference type="ARBA" id="ARBA00022679"/>
    </source>
</evidence>
<evidence type="ECO:0000256" key="1">
    <source>
        <dbReference type="ARBA" id="ARBA00008694"/>
    </source>
</evidence>
<dbReference type="OrthoDB" id="9805924at2"/>
<evidence type="ECO:0000313" key="6">
    <source>
        <dbReference type="Proteomes" id="UP000003704"/>
    </source>
</evidence>
<dbReference type="RefSeq" id="WP_007186572.1">
    <property type="nucleotide sequence ID" value="NZ_AKGD01000003.1"/>
</dbReference>
<dbReference type="AlphaFoldDB" id="I8T3D2"/>
<evidence type="ECO:0000259" key="4">
    <source>
        <dbReference type="PROSITE" id="PS51186"/>
    </source>
</evidence>
<dbReference type="InterPro" id="IPR000182">
    <property type="entry name" value="GNAT_dom"/>
</dbReference>
<dbReference type="SUPFAM" id="SSF55729">
    <property type="entry name" value="Acyl-CoA N-acyltransferases (Nat)"/>
    <property type="match status" value="1"/>
</dbReference>
<accession>I8T3D2</accession>
<dbReference type="GO" id="GO:0008080">
    <property type="term" value="F:N-acetyltransferase activity"/>
    <property type="evidence" value="ECO:0007669"/>
    <property type="project" value="UniProtKB-ARBA"/>
</dbReference>
<dbReference type="STRING" id="1172194.WQQ_36350"/>
<proteinExistence type="inferred from homology"/>